<evidence type="ECO:0000256" key="1">
    <source>
        <dbReference type="ARBA" id="ARBA00023098"/>
    </source>
</evidence>
<dbReference type="PANTHER" id="PTHR46394:SF1">
    <property type="entry name" value="PNPLA DOMAIN-CONTAINING PROTEIN"/>
    <property type="match status" value="1"/>
</dbReference>
<dbReference type="PANTHER" id="PTHR46394">
    <property type="entry name" value="ANNEXIN"/>
    <property type="match status" value="1"/>
</dbReference>
<protein>
    <recommendedName>
        <fullName evidence="2">PNPLA domain-containing protein</fullName>
    </recommendedName>
</protein>
<name>A0A6C0J7U0_9ZZZZ</name>
<accession>A0A6C0J7U0</accession>
<dbReference type="CDD" id="cd07207">
    <property type="entry name" value="Pat_ExoU_VipD_like"/>
    <property type="match status" value="1"/>
</dbReference>
<dbReference type="InterPro" id="IPR002641">
    <property type="entry name" value="PNPLA_dom"/>
</dbReference>
<reference evidence="3" key="1">
    <citation type="journal article" date="2020" name="Nature">
        <title>Giant virus diversity and host interactions through global metagenomics.</title>
        <authorList>
            <person name="Schulz F."/>
            <person name="Roux S."/>
            <person name="Paez-Espino D."/>
            <person name="Jungbluth S."/>
            <person name="Walsh D.A."/>
            <person name="Denef V.J."/>
            <person name="McMahon K.D."/>
            <person name="Konstantinidis K.T."/>
            <person name="Eloe-Fadrosh E.A."/>
            <person name="Kyrpides N.C."/>
            <person name="Woyke T."/>
        </authorList>
    </citation>
    <scope>NUCLEOTIDE SEQUENCE</scope>
    <source>
        <strain evidence="3">GVMAG-M-3300025727-45</strain>
    </source>
</reference>
<dbReference type="EMBL" id="MN740313">
    <property type="protein sequence ID" value="QHT99703.1"/>
    <property type="molecule type" value="Genomic_DNA"/>
</dbReference>
<dbReference type="Gene3D" id="3.40.1090.10">
    <property type="entry name" value="Cytosolic phospholipase A2 catalytic domain"/>
    <property type="match status" value="2"/>
</dbReference>
<sequence>MSHLVFSGGGLKGLAYIGLIRALEELNMIKNIKSISGTSIGAIFAVMLSIGYKYQELYDFIEHFDYNDVSDIKITRLLDQCGIETGSKISHLLQVMIKKKMNGNGKMTFKEHYEKTGIWIVINAVCLNTQSCIYFSYKTHPNMSLWFALRMSISLPFWFNPVKYKNMYYIDGGLLDNFPIEPFKELPKEEIIGIKLQKHNLTGQFNHIDLNMINYAGSIWSCIYNEINKNVILKCEQYGYNFFCIVNKNYSAFTPDISLENKINLYEEGYQLSLENLNNYINSTLQSVLEDTIKKINI</sequence>
<dbReference type="AlphaFoldDB" id="A0A6C0J7U0"/>
<dbReference type="InterPro" id="IPR052580">
    <property type="entry name" value="Lipid_Hydrolase"/>
</dbReference>
<dbReference type="PROSITE" id="PS51635">
    <property type="entry name" value="PNPLA"/>
    <property type="match status" value="1"/>
</dbReference>
<dbReference type="InterPro" id="IPR016035">
    <property type="entry name" value="Acyl_Trfase/lysoPLipase"/>
</dbReference>
<evidence type="ECO:0000313" key="3">
    <source>
        <dbReference type="EMBL" id="QHT99703.1"/>
    </source>
</evidence>
<evidence type="ECO:0000259" key="2">
    <source>
        <dbReference type="PROSITE" id="PS51635"/>
    </source>
</evidence>
<feature type="domain" description="PNPLA" evidence="2">
    <location>
        <begin position="4"/>
        <end position="184"/>
    </location>
</feature>
<organism evidence="3">
    <name type="scientific">viral metagenome</name>
    <dbReference type="NCBI Taxonomy" id="1070528"/>
    <lineage>
        <taxon>unclassified sequences</taxon>
        <taxon>metagenomes</taxon>
        <taxon>organismal metagenomes</taxon>
    </lineage>
</organism>
<keyword evidence="1" id="KW-0443">Lipid metabolism</keyword>
<dbReference type="Pfam" id="PF01734">
    <property type="entry name" value="Patatin"/>
    <property type="match status" value="1"/>
</dbReference>
<dbReference type="SUPFAM" id="SSF52151">
    <property type="entry name" value="FabD/lysophospholipase-like"/>
    <property type="match status" value="1"/>
</dbReference>
<proteinExistence type="predicted"/>
<dbReference type="GO" id="GO:0006629">
    <property type="term" value="P:lipid metabolic process"/>
    <property type="evidence" value="ECO:0007669"/>
    <property type="project" value="UniProtKB-KW"/>
</dbReference>